<evidence type="ECO:0000313" key="1">
    <source>
        <dbReference type="EMBL" id="CBZ53848.1"/>
    </source>
</evidence>
<dbReference type="eggNOG" id="ENOG502R0A0">
    <property type="taxonomic scope" value="Eukaryota"/>
</dbReference>
<reference evidence="1" key="2">
    <citation type="submission" date="2011-03" db="EMBL/GenBank/DDBJ databases">
        <title>Comparative genomics and transcriptomics of Neospora caninum and Toxoplasma gondii.</title>
        <authorList>
            <person name="Reid A.J."/>
            <person name="Sohal A."/>
            <person name="Harris D."/>
            <person name="Quail M."/>
            <person name="Sanders M."/>
            <person name="Berriman M."/>
            <person name="Wastling J.M."/>
            <person name="Pain A."/>
        </authorList>
    </citation>
    <scope>NUCLEOTIDE SEQUENCE</scope>
    <source>
        <strain evidence="1">Liverpool</strain>
    </source>
</reference>
<keyword evidence="3" id="KW-1185">Reference proteome</keyword>
<dbReference type="GeneID" id="13443416"/>
<reference evidence="2" key="4">
    <citation type="journal article" date="2015" name="PLoS ONE">
        <title>Comprehensive Evaluation of Toxoplasma gondii VEG and Neospora caninum LIV Genomes with Tachyzoite Stage Transcriptome and Proteome Defines Novel Transcript Features.</title>
        <authorList>
            <person name="Ramaprasad A."/>
            <person name="Mourier T."/>
            <person name="Naeem R."/>
            <person name="Malas T.B."/>
            <person name="Moussa E."/>
            <person name="Panigrahi A."/>
            <person name="Vermont S.J."/>
            <person name="Otto T.D."/>
            <person name="Wastling J."/>
            <person name="Pain A."/>
        </authorList>
    </citation>
    <scope>NUCLEOTIDE SEQUENCE</scope>
    <source>
        <strain evidence="2">Liverpool</strain>
    </source>
</reference>
<organism evidence="1 3">
    <name type="scientific">Neospora caninum (strain Liverpool)</name>
    <dbReference type="NCBI Taxonomy" id="572307"/>
    <lineage>
        <taxon>Eukaryota</taxon>
        <taxon>Sar</taxon>
        <taxon>Alveolata</taxon>
        <taxon>Apicomplexa</taxon>
        <taxon>Conoidasida</taxon>
        <taxon>Coccidia</taxon>
        <taxon>Eucoccidiorida</taxon>
        <taxon>Eimeriorina</taxon>
        <taxon>Sarcocystidae</taxon>
        <taxon>Neospora</taxon>
    </lineage>
</organism>
<sequence length="141" mass="15595">MAASTVPISQWPSLLYAPPTSPAKPAVEALAEMQLDDLHYPRQMLLCRGAGYSFAQCNRMAQPDARVTPENPAEQLMQEEAYAAISCLAQREGGKDEQCRYYIERMYKLANKEKPPESGMLSKAATLACKLLGVQQKKNDA</sequence>
<dbReference type="EMBL" id="FR823390">
    <property type="protein sequence ID" value="CBZ53848.1"/>
    <property type="molecule type" value="Genomic_DNA"/>
</dbReference>
<accession>F0VJD7</accession>
<dbReference type="RefSeq" id="XP_003883880.1">
    <property type="nucleotide sequence ID" value="XM_003883831.1"/>
</dbReference>
<evidence type="ECO:0000313" key="3">
    <source>
        <dbReference type="Proteomes" id="UP000007494"/>
    </source>
</evidence>
<reference evidence="1" key="1">
    <citation type="submission" date="2011-02" db="EMBL/GenBank/DDBJ databases">
        <authorList>
            <person name="Aslett M."/>
        </authorList>
    </citation>
    <scope>NUCLEOTIDE SEQUENCE</scope>
    <source>
        <strain evidence="1">Liverpool</strain>
    </source>
</reference>
<dbReference type="EMBL" id="LN714483">
    <property type="protein sequence ID" value="CEL67843.1"/>
    <property type="molecule type" value="Genomic_DNA"/>
</dbReference>
<dbReference type="InParanoid" id="F0VJD7"/>
<gene>
    <name evidence="2" type="ORF">BN1204_036300</name>
    <name evidence="1" type="ORF">NCLIV_036300</name>
</gene>
<evidence type="ECO:0000313" key="2">
    <source>
        <dbReference type="EMBL" id="CEL67843.1"/>
    </source>
</evidence>
<name>F0VJD7_NEOCL</name>
<protein>
    <submittedName>
        <fullName evidence="1">Uncharacterized protein</fullName>
    </submittedName>
</protein>
<dbReference type="OMA" id="RDESKCH"/>
<dbReference type="VEuPathDB" id="ToxoDB:NCLIV_036300"/>
<reference evidence="3" key="3">
    <citation type="journal article" date="2012" name="PLoS Pathog.">
        <title>Comparative genomics of the apicomplexan parasites Toxoplasma gondii and Neospora caninum: Coccidia differing in host range and transmission strategy.</title>
        <authorList>
            <person name="Reid A.J."/>
            <person name="Vermont S.J."/>
            <person name="Cotton J.A."/>
            <person name="Harris D."/>
            <person name="Hill-Cawthorne G.A."/>
            <person name="Konen-Waisman S."/>
            <person name="Latham S.M."/>
            <person name="Mourier T."/>
            <person name="Norton R."/>
            <person name="Quail M.A."/>
            <person name="Sanders M."/>
            <person name="Shanmugam D."/>
            <person name="Sohal A."/>
            <person name="Wasmuth J.D."/>
            <person name="Brunk B."/>
            <person name="Grigg M.E."/>
            <person name="Howard J.C."/>
            <person name="Parkinson J."/>
            <person name="Roos D.S."/>
            <person name="Trees A.J."/>
            <person name="Berriman M."/>
            <person name="Pain A."/>
            <person name="Wastling J.M."/>
        </authorList>
    </citation>
    <scope>NUCLEOTIDE SEQUENCE [LARGE SCALE GENOMIC DNA]</scope>
    <source>
        <strain evidence="3">Liverpool</strain>
    </source>
</reference>
<proteinExistence type="predicted"/>
<dbReference type="OrthoDB" id="330704at2759"/>
<dbReference type="Proteomes" id="UP000007494">
    <property type="component" value="Chromosome VIII"/>
</dbReference>
<dbReference type="AlphaFoldDB" id="F0VJD7"/>